<proteinExistence type="predicted"/>
<reference evidence="2 3" key="1">
    <citation type="submission" date="2018-08" db="EMBL/GenBank/DDBJ databases">
        <title>Meiothermus granaticius genome AF-68 sequencing project.</title>
        <authorList>
            <person name="Da Costa M.S."/>
            <person name="Albuquerque L."/>
            <person name="Raposo P."/>
            <person name="Froufe H.J.C."/>
            <person name="Barroso C.S."/>
            <person name="Egas C."/>
        </authorList>
    </citation>
    <scope>NUCLEOTIDE SEQUENCE [LARGE SCALE GENOMIC DNA]</scope>
    <source>
        <strain evidence="2 3">AF-68</strain>
    </source>
</reference>
<evidence type="ECO:0000313" key="2">
    <source>
        <dbReference type="EMBL" id="RIH91162.1"/>
    </source>
</evidence>
<keyword evidence="3" id="KW-1185">Reference proteome</keyword>
<dbReference type="EMBL" id="QWLB01000055">
    <property type="protein sequence ID" value="RIH91162.1"/>
    <property type="molecule type" value="Genomic_DNA"/>
</dbReference>
<dbReference type="RefSeq" id="WP_170146498.1">
    <property type="nucleotide sequence ID" value="NZ_BJXM01000029.1"/>
</dbReference>
<feature type="domain" description="DUF6839" evidence="1">
    <location>
        <begin position="3"/>
        <end position="51"/>
    </location>
</feature>
<dbReference type="InterPro" id="IPR049289">
    <property type="entry name" value="DUF6839"/>
</dbReference>
<dbReference type="AlphaFoldDB" id="A0A399F8E0"/>
<evidence type="ECO:0000259" key="1">
    <source>
        <dbReference type="Pfam" id="PF20767"/>
    </source>
</evidence>
<dbReference type="Pfam" id="PF20767">
    <property type="entry name" value="DUF6839"/>
    <property type="match status" value="1"/>
</dbReference>
<dbReference type="Proteomes" id="UP000266178">
    <property type="component" value="Unassembled WGS sequence"/>
</dbReference>
<dbReference type="InterPro" id="IPR049290">
    <property type="entry name" value="TTMA177-like"/>
</dbReference>
<protein>
    <recommendedName>
        <fullName evidence="1">DUF6839 domain-containing protein</fullName>
    </recommendedName>
</protein>
<accession>A0A399F8E0</accession>
<gene>
    <name evidence="2" type="ORF">Mgrana_02946</name>
</gene>
<name>A0A399F8E0_9DEIN</name>
<comment type="caution">
    <text evidence="2">The sequence shown here is derived from an EMBL/GenBank/DDBJ whole genome shotgun (WGS) entry which is preliminary data.</text>
</comment>
<organism evidence="2 3">
    <name type="scientific">Meiothermus granaticius NBRC 107808</name>
    <dbReference type="NCBI Taxonomy" id="1227551"/>
    <lineage>
        <taxon>Bacteria</taxon>
        <taxon>Thermotogati</taxon>
        <taxon>Deinococcota</taxon>
        <taxon>Deinococci</taxon>
        <taxon>Thermales</taxon>
        <taxon>Thermaceae</taxon>
        <taxon>Meiothermus</taxon>
    </lineage>
</organism>
<dbReference type="Gene3D" id="3.10.450.450">
    <property type="match status" value="1"/>
</dbReference>
<sequence>MQLRNLQDSRYMLLSNTQDRRAVLESLGLEDELPEWPHLLVWAEDGEHREV</sequence>
<evidence type="ECO:0000313" key="3">
    <source>
        <dbReference type="Proteomes" id="UP000266178"/>
    </source>
</evidence>